<dbReference type="GO" id="GO:0008194">
    <property type="term" value="F:UDP-glycosyltransferase activity"/>
    <property type="evidence" value="ECO:0007669"/>
    <property type="project" value="InterPro"/>
</dbReference>
<dbReference type="PANTHER" id="PTHR48050:SF13">
    <property type="entry name" value="STEROL 3-BETA-GLUCOSYLTRANSFERASE UGT80A2"/>
    <property type="match status" value="1"/>
</dbReference>
<dbReference type="AlphaFoldDB" id="A0A9P8KWB5"/>
<sequence length="518" mass="55547">MPGLSDMRVDLRAALEGADALITHPILYVAPVVAKELSLPWACGFLSPILLPSIYDLPIPPFRPEAQWVKNIRPPLSKWILGMGMRHIRPWAAPADAMRAAAGLPSAHPLFAGMHSPVLNLALFSKALALPEKDWPQNTVQTGFPFYDRLQGGETDALPEALEAFLQASSAPILFTLGSSAVMTPGRFFQLAIEATQKLGARAVLLTGKGVTPPANLPPGIIAIPYAPHSLIMPRCQAIVHQGGVGTTGQALRSGRPQLIVPFSHDQPDNGWRVVRAGAGRVVPIGRVTGLKLLTALRALPSCEADAKRLGEIVASENGVDAAFVLAAAGYGLALAFWYWLFPHPLALFLPTIALTSALAEYLFPREFRLTEKGVYASCGPFQKLFLAWEDVKRASHVPGDSPAMRWLVEVRSAGLYPLTEAGKMNWLDTPLPDDERESLLDTLADGLKKRGLAIPALFALELHRPLGNTLAHGLMGLTPLLGPVLGAARLEKAAALLADPTAVDALIERLNTEEAAP</sequence>
<dbReference type="Gene3D" id="3.40.50.2000">
    <property type="entry name" value="Glycogen Phosphorylase B"/>
    <property type="match status" value="2"/>
</dbReference>
<dbReference type="InterPro" id="IPR010610">
    <property type="entry name" value="EryCIII-like_C"/>
</dbReference>
<evidence type="ECO:0000313" key="3">
    <source>
        <dbReference type="EMBL" id="KAH0533846.1"/>
    </source>
</evidence>
<name>A0A9P8KWB5_9PEZI</name>
<proteinExistence type="predicted"/>
<keyword evidence="4" id="KW-1185">Reference proteome</keyword>
<evidence type="ECO:0000256" key="1">
    <source>
        <dbReference type="ARBA" id="ARBA00022679"/>
    </source>
</evidence>
<evidence type="ECO:0000259" key="2">
    <source>
        <dbReference type="Pfam" id="PF06722"/>
    </source>
</evidence>
<dbReference type="Pfam" id="PF06722">
    <property type="entry name" value="EryCIII-like_C"/>
    <property type="match status" value="1"/>
</dbReference>
<protein>
    <recommendedName>
        <fullName evidence="2">Erythromycin biosynthesis protein CIII-like C-terminal domain-containing protein</fullName>
    </recommendedName>
</protein>
<dbReference type="OrthoDB" id="5835829at2759"/>
<evidence type="ECO:0000313" key="4">
    <source>
        <dbReference type="Proteomes" id="UP000698800"/>
    </source>
</evidence>
<dbReference type="PANTHER" id="PTHR48050">
    <property type="entry name" value="STEROL 3-BETA-GLUCOSYLTRANSFERASE"/>
    <property type="match status" value="1"/>
</dbReference>
<dbReference type="InterPro" id="IPR002213">
    <property type="entry name" value="UDP_glucos_trans"/>
</dbReference>
<dbReference type="Proteomes" id="UP000698800">
    <property type="component" value="Unassembled WGS sequence"/>
</dbReference>
<dbReference type="GO" id="GO:0016758">
    <property type="term" value="F:hexosyltransferase activity"/>
    <property type="evidence" value="ECO:0007669"/>
    <property type="project" value="UniProtKB-ARBA"/>
</dbReference>
<dbReference type="InterPro" id="IPR050426">
    <property type="entry name" value="Glycosyltransferase_28"/>
</dbReference>
<organism evidence="3 4">
    <name type="scientific">Glutinoglossum americanum</name>
    <dbReference type="NCBI Taxonomy" id="1670608"/>
    <lineage>
        <taxon>Eukaryota</taxon>
        <taxon>Fungi</taxon>
        <taxon>Dikarya</taxon>
        <taxon>Ascomycota</taxon>
        <taxon>Pezizomycotina</taxon>
        <taxon>Geoglossomycetes</taxon>
        <taxon>Geoglossales</taxon>
        <taxon>Geoglossaceae</taxon>
        <taxon>Glutinoglossum</taxon>
    </lineage>
</organism>
<dbReference type="EMBL" id="JAGHQL010000339">
    <property type="protein sequence ID" value="KAH0533846.1"/>
    <property type="molecule type" value="Genomic_DNA"/>
</dbReference>
<accession>A0A9P8KWB5</accession>
<feature type="domain" description="Erythromycin biosynthesis protein CIII-like C-terminal" evidence="2">
    <location>
        <begin position="215"/>
        <end position="299"/>
    </location>
</feature>
<gene>
    <name evidence="3" type="ORF">FGG08_007531</name>
</gene>
<reference evidence="3" key="1">
    <citation type="submission" date="2021-03" db="EMBL/GenBank/DDBJ databases">
        <title>Comparative genomics and phylogenomic investigation of the class Geoglossomycetes provide insights into ecological specialization and systematics.</title>
        <authorList>
            <person name="Melie T."/>
            <person name="Pirro S."/>
            <person name="Miller A.N."/>
            <person name="Quandt A."/>
        </authorList>
    </citation>
    <scope>NUCLEOTIDE SEQUENCE</scope>
    <source>
        <strain evidence="3">GBOQ0MN5Z8</strain>
    </source>
</reference>
<dbReference type="SUPFAM" id="SSF53756">
    <property type="entry name" value="UDP-Glycosyltransferase/glycogen phosphorylase"/>
    <property type="match status" value="1"/>
</dbReference>
<keyword evidence="1" id="KW-0808">Transferase</keyword>
<comment type="caution">
    <text evidence="3">The sequence shown here is derived from an EMBL/GenBank/DDBJ whole genome shotgun (WGS) entry which is preliminary data.</text>
</comment>
<dbReference type="CDD" id="cd03784">
    <property type="entry name" value="GT1_Gtf-like"/>
    <property type="match status" value="1"/>
</dbReference>